<keyword evidence="3" id="KW-0560">Oxidoreductase</keyword>
<evidence type="ECO:0000313" key="5">
    <source>
        <dbReference type="EMBL" id="PSN61555.1"/>
    </source>
</evidence>
<protein>
    <submittedName>
        <fullName evidence="5">NAD(P)-binding protein</fullName>
    </submittedName>
</protein>
<dbReference type="InterPro" id="IPR036291">
    <property type="entry name" value="NAD(P)-bd_dom_sf"/>
</dbReference>
<sequence>MTVYAKDQPGNFSNRIEHVAIIGAGGKLGQHLTRALLATGKHTVTAITRPESTSQLPEGVKVKYVDYGGEDSEVLVQALRGQQILIITMAVTAPRDTVSKLVRAASQAGVRYVMPNWFGHDPQNRKLCEDSMLAQRDDQIRAEVETLGNISYMQLVCNFWYEFSLGGGPNRFGFDFQKRSLVLFDDASVPINVTTWPRCGESVAGLLSLKELPEDEFDESPTLSQFRNAPVYVSSFLLTQLDMFESVKRVTNTSNHDWDITYESAEQRWKSSYGEVSHGNFGAFTKMLYSRMFFPNGGGDYESHRNLDNRLLNLPVENLDEATAAGILMGENNEVPYSH</sequence>
<dbReference type="EMBL" id="KZ678144">
    <property type="protein sequence ID" value="PSN61555.1"/>
    <property type="molecule type" value="Genomic_DNA"/>
</dbReference>
<dbReference type="Gene3D" id="3.90.25.10">
    <property type="entry name" value="UDP-galactose 4-epimerase, domain 1"/>
    <property type="match status" value="1"/>
</dbReference>
<dbReference type="OrthoDB" id="419598at2759"/>
<evidence type="ECO:0000256" key="1">
    <source>
        <dbReference type="ARBA" id="ARBA00005725"/>
    </source>
</evidence>
<dbReference type="InterPro" id="IPR051609">
    <property type="entry name" value="NmrA/Isoflavone_reductase-like"/>
</dbReference>
<keyword evidence="6" id="KW-1185">Reference proteome</keyword>
<dbReference type="STRING" id="1448308.A0A2T2N809"/>
<evidence type="ECO:0000259" key="4">
    <source>
        <dbReference type="Pfam" id="PF13460"/>
    </source>
</evidence>
<keyword evidence="2" id="KW-0521">NADP</keyword>
<evidence type="ECO:0000256" key="3">
    <source>
        <dbReference type="ARBA" id="ARBA00023002"/>
    </source>
</evidence>
<evidence type="ECO:0000313" key="6">
    <source>
        <dbReference type="Proteomes" id="UP000240883"/>
    </source>
</evidence>
<accession>A0A2T2N809</accession>
<dbReference type="SUPFAM" id="SSF51735">
    <property type="entry name" value="NAD(P)-binding Rossmann-fold domains"/>
    <property type="match status" value="1"/>
</dbReference>
<name>A0A2T2N809_CORCC</name>
<dbReference type="InterPro" id="IPR016040">
    <property type="entry name" value="NAD(P)-bd_dom"/>
</dbReference>
<evidence type="ECO:0000256" key="2">
    <source>
        <dbReference type="ARBA" id="ARBA00022857"/>
    </source>
</evidence>
<dbReference type="Pfam" id="PF13460">
    <property type="entry name" value="NAD_binding_10"/>
    <property type="match status" value="1"/>
</dbReference>
<proteinExistence type="inferred from homology"/>
<dbReference type="GO" id="GO:0016491">
    <property type="term" value="F:oxidoreductase activity"/>
    <property type="evidence" value="ECO:0007669"/>
    <property type="project" value="UniProtKB-KW"/>
</dbReference>
<dbReference type="AlphaFoldDB" id="A0A2T2N809"/>
<dbReference type="Gene3D" id="3.40.50.720">
    <property type="entry name" value="NAD(P)-binding Rossmann-like Domain"/>
    <property type="match status" value="1"/>
</dbReference>
<comment type="similarity">
    <text evidence="1">Belongs to the NmrA-type oxidoreductase family. Isoflavone reductase subfamily.</text>
</comment>
<dbReference type="PANTHER" id="PTHR47706:SF7">
    <property type="entry name" value="CIPA-LIKE, PUTATIVE (AFU_ORTHOLOGUE AFUA_1G01630)-RELATED"/>
    <property type="match status" value="1"/>
</dbReference>
<dbReference type="PANTHER" id="PTHR47706">
    <property type="entry name" value="NMRA-LIKE FAMILY PROTEIN"/>
    <property type="match status" value="1"/>
</dbReference>
<dbReference type="Proteomes" id="UP000240883">
    <property type="component" value="Unassembled WGS sequence"/>
</dbReference>
<organism evidence="5 6">
    <name type="scientific">Corynespora cassiicola Philippines</name>
    <dbReference type="NCBI Taxonomy" id="1448308"/>
    <lineage>
        <taxon>Eukaryota</taxon>
        <taxon>Fungi</taxon>
        <taxon>Dikarya</taxon>
        <taxon>Ascomycota</taxon>
        <taxon>Pezizomycotina</taxon>
        <taxon>Dothideomycetes</taxon>
        <taxon>Pleosporomycetidae</taxon>
        <taxon>Pleosporales</taxon>
        <taxon>Corynesporascaceae</taxon>
        <taxon>Corynespora</taxon>
    </lineage>
</organism>
<gene>
    <name evidence="5" type="ORF">BS50DRAFT_651801</name>
</gene>
<feature type="domain" description="NAD(P)-binding" evidence="4">
    <location>
        <begin position="23"/>
        <end position="124"/>
    </location>
</feature>
<reference evidence="5 6" key="1">
    <citation type="journal article" date="2018" name="Front. Microbiol.">
        <title>Genome-Wide Analysis of Corynespora cassiicola Leaf Fall Disease Putative Effectors.</title>
        <authorList>
            <person name="Lopez D."/>
            <person name="Ribeiro S."/>
            <person name="Label P."/>
            <person name="Fumanal B."/>
            <person name="Venisse J.S."/>
            <person name="Kohler A."/>
            <person name="de Oliveira R.R."/>
            <person name="Labutti K."/>
            <person name="Lipzen A."/>
            <person name="Lail K."/>
            <person name="Bauer D."/>
            <person name="Ohm R.A."/>
            <person name="Barry K.W."/>
            <person name="Spatafora J."/>
            <person name="Grigoriev I.V."/>
            <person name="Martin F.M."/>
            <person name="Pujade-Renaud V."/>
        </authorList>
    </citation>
    <scope>NUCLEOTIDE SEQUENCE [LARGE SCALE GENOMIC DNA]</scope>
    <source>
        <strain evidence="5 6">Philippines</strain>
    </source>
</reference>